<evidence type="ECO:0000256" key="1">
    <source>
        <dbReference type="ARBA" id="ARBA00003532"/>
    </source>
</evidence>
<organism evidence="7 8">
    <name type="scientific">Caldisalinibacter kiritimatiensis</name>
    <dbReference type="NCBI Taxonomy" id="1304284"/>
    <lineage>
        <taxon>Bacteria</taxon>
        <taxon>Bacillati</taxon>
        <taxon>Bacillota</taxon>
        <taxon>Tissierellia</taxon>
        <taxon>Tissierellales</taxon>
        <taxon>Thermohalobacteraceae</taxon>
        <taxon>Caldisalinibacter</taxon>
    </lineage>
</organism>
<evidence type="ECO:0000313" key="7">
    <source>
        <dbReference type="EMBL" id="EOC99626.1"/>
    </source>
</evidence>
<dbReference type="PANTHER" id="PTHR24960">
    <property type="entry name" value="PHOTOSYSTEM I IRON-SULFUR CENTER-RELATED"/>
    <property type="match status" value="1"/>
</dbReference>
<dbReference type="STRING" id="1304284.L21TH_2362"/>
<gene>
    <name evidence="7" type="ORF">L21TH_2362</name>
</gene>
<evidence type="ECO:0000256" key="2">
    <source>
        <dbReference type="ARBA" id="ARBA00022485"/>
    </source>
</evidence>
<proteinExistence type="predicted"/>
<dbReference type="AlphaFoldDB" id="R1ASI9"/>
<dbReference type="InterPro" id="IPR017900">
    <property type="entry name" value="4Fe4S_Fe_S_CS"/>
</dbReference>
<dbReference type="eggNOG" id="COG2768">
    <property type="taxonomic scope" value="Bacteria"/>
</dbReference>
<dbReference type="GO" id="GO:0051539">
    <property type="term" value="F:4 iron, 4 sulfur cluster binding"/>
    <property type="evidence" value="ECO:0007669"/>
    <property type="project" value="UniProtKB-KW"/>
</dbReference>
<keyword evidence="5" id="KW-0411">Iron-sulfur</keyword>
<evidence type="ECO:0000256" key="4">
    <source>
        <dbReference type="ARBA" id="ARBA00023004"/>
    </source>
</evidence>
<comment type="caution">
    <text evidence="7">The sequence shown here is derived from an EMBL/GenBank/DDBJ whole genome shotgun (WGS) entry which is preliminary data.</text>
</comment>
<comment type="function">
    <text evidence="1">Ferredoxins are iron-sulfur proteins that transfer electrons in a wide variety of metabolic reactions.</text>
</comment>
<feature type="domain" description="4Fe-4S ferredoxin-type" evidence="6">
    <location>
        <begin position="216"/>
        <end position="245"/>
    </location>
</feature>
<keyword evidence="8" id="KW-1185">Reference proteome</keyword>
<dbReference type="InterPro" id="IPR017896">
    <property type="entry name" value="4Fe4S_Fe-S-bd"/>
</dbReference>
<reference evidence="7 8" key="1">
    <citation type="journal article" date="2015" name="Geomicrobiol. J.">
        <title>Caldisalinibacter kiritimatiensis gen. nov., sp. nov., a moderately thermohalophilic thiosulfate-reducing bacterium from a hypersaline microbial mat.</title>
        <authorList>
            <person name="Ben Hania W."/>
            <person name="Joseph M."/>
            <person name="Fiebig A."/>
            <person name="Bunk B."/>
            <person name="Klenk H.-P."/>
            <person name="Fardeau M.-L."/>
            <person name="Spring S."/>
        </authorList>
    </citation>
    <scope>NUCLEOTIDE SEQUENCE [LARGE SCALE GENOMIC DNA]</scope>
    <source>
        <strain evidence="7 8">L21-TH-D2</strain>
    </source>
</reference>
<dbReference type="EMBL" id="ARZA01000260">
    <property type="protein sequence ID" value="EOC99626.1"/>
    <property type="molecule type" value="Genomic_DNA"/>
</dbReference>
<dbReference type="InterPro" id="IPR007160">
    <property type="entry name" value="DUF362"/>
</dbReference>
<keyword evidence="2" id="KW-0004">4Fe-4S</keyword>
<dbReference type="PATRIC" id="fig|1304284.3.peg.2315"/>
<keyword evidence="3" id="KW-0479">Metal-binding</keyword>
<evidence type="ECO:0000256" key="5">
    <source>
        <dbReference type="ARBA" id="ARBA00023014"/>
    </source>
</evidence>
<sequence length="370" mass="40954">MSSKVYFINLRATRKRDNIQNKLRRLYDKAGIKNILTEDDITAIKLHFGEKGSNAFIHPVFVRQIVDKAKESEVKPFLTDTNTLYTGSRTNSVDHITTAIENGYAYAVVNAPIIIADGIYSKNSVEVEVNKKHFEKVKIAGDIYRANSMIVLSHVKGHGMAGFGGAIKNLAMGCATASGKQMQHSDAKPKVIEEKCIGCTMCAKNCPVDAISMENGKAVIDPEICIGCGECITVCPKRAIEVQWKTDHDTFLEKMAEYAYGSLINKKDKVAYINFIMNVTPLCDCVPWSDVPIVSDIGIVASFDPVAIDQASLDLINQQMGNKNSELKKNFEPGKDKFKGVHEHINAERILEYGEQIGLGARDYELIKID</sequence>
<dbReference type="RefSeq" id="WP_006316666.1">
    <property type="nucleotide sequence ID" value="NZ_ARZA01000260.1"/>
</dbReference>
<dbReference type="Proteomes" id="UP000013378">
    <property type="component" value="Unassembled WGS sequence"/>
</dbReference>
<dbReference type="InterPro" id="IPR050157">
    <property type="entry name" value="PSI_iron-sulfur_center"/>
</dbReference>
<accession>R1ASI9</accession>
<dbReference type="PROSITE" id="PS51379">
    <property type="entry name" value="4FE4S_FER_2"/>
    <property type="match status" value="2"/>
</dbReference>
<dbReference type="Pfam" id="PF12838">
    <property type="entry name" value="Fer4_7"/>
    <property type="match status" value="1"/>
</dbReference>
<name>R1ASI9_9FIRM</name>
<dbReference type="Pfam" id="PF04015">
    <property type="entry name" value="DUF362"/>
    <property type="match status" value="1"/>
</dbReference>
<dbReference type="OrthoDB" id="9781559at2"/>
<evidence type="ECO:0000313" key="8">
    <source>
        <dbReference type="Proteomes" id="UP000013378"/>
    </source>
</evidence>
<dbReference type="GO" id="GO:0046872">
    <property type="term" value="F:metal ion binding"/>
    <property type="evidence" value="ECO:0007669"/>
    <property type="project" value="UniProtKB-KW"/>
</dbReference>
<dbReference type="CDD" id="cd10549">
    <property type="entry name" value="MtMvhB_like"/>
    <property type="match status" value="1"/>
</dbReference>
<dbReference type="SUPFAM" id="SSF54862">
    <property type="entry name" value="4Fe-4S ferredoxins"/>
    <property type="match status" value="1"/>
</dbReference>
<evidence type="ECO:0000259" key="6">
    <source>
        <dbReference type="PROSITE" id="PS51379"/>
    </source>
</evidence>
<protein>
    <submittedName>
        <fullName evidence="7">Ferredoxin</fullName>
    </submittedName>
</protein>
<dbReference type="Gene3D" id="3.30.70.20">
    <property type="match status" value="1"/>
</dbReference>
<feature type="domain" description="4Fe-4S ferredoxin-type" evidence="6">
    <location>
        <begin position="187"/>
        <end position="215"/>
    </location>
</feature>
<keyword evidence="4" id="KW-0408">Iron</keyword>
<evidence type="ECO:0000256" key="3">
    <source>
        <dbReference type="ARBA" id="ARBA00022723"/>
    </source>
</evidence>
<dbReference type="PROSITE" id="PS00198">
    <property type="entry name" value="4FE4S_FER_1"/>
    <property type="match status" value="1"/>
</dbReference>
<dbReference type="PANTHER" id="PTHR24960:SF83">
    <property type="entry name" value="4FE-4S FERREDOXIN-TYPE DOMAIN-CONTAINING PROTEIN"/>
    <property type="match status" value="1"/>
</dbReference>